<dbReference type="EMBL" id="CAADGH010000003">
    <property type="protein sequence ID" value="VFK74278.1"/>
    <property type="molecule type" value="Genomic_DNA"/>
</dbReference>
<reference evidence="2" key="1">
    <citation type="submission" date="2019-02" db="EMBL/GenBank/DDBJ databases">
        <authorList>
            <person name="Gruber-Vodicka R. H."/>
            <person name="Seah K. B. B."/>
        </authorList>
    </citation>
    <scope>NUCLEOTIDE SEQUENCE</scope>
    <source>
        <strain evidence="2">BECK_BZ197</strain>
        <strain evidence="3">BECK_BZ198</strain>
        <strain evidence="1">BECK_BZ199</strain>
    </source>
</reference>
<protein>
    <submittedName>
        <fullName evidence="2">Uncharacterized protein</fullName>
    </submittedName>
</protein>
<evidence type="ECO:0000313" key="1">
    <source>
        <dbReference type="EMBL" id="VFK27357.1"/>
    </source>
</evidence>
<dbReference type="EMBL" id="CAADFO010000062">
    <property type="protein sequence ID" value="VFK30311.1"/>
    <property type="molecule type" value="Genomic_DNA"/>
</dbReference>
<name>A0A450XLY2_9GAMM</name>
<gene>
    <name evidence="2" type="ORF">BECKMB1821G_GA0114241_106219</name>
    <name evidence="3" type="ORF">BECKMB1821H_GA0114242_10036</name>
    <name evidence="1" type="ORF">BECKMB1821I_GA0114274_10035</name>
</gene>
<proteinExistence type="predicted"/>
<dbReference type="EMBL" id="CAADFQ010000003">
    <property type="protein sequence ID" value="VFK27357.1"/>
    <property type="molecule type" value="Genomic_DNA"/>
</dbReference>
<evidence type="ECO:0000313" key="3">
    <source>
        <dbReference type="EMBL" id="VFK74278.1"/>
    </source>
</evidence>
<dbReference type="AlphaFoldDB" id="A0A450XLY2"/>
<organism evidence="2">
    <name type="scientific">Candidatus Kentrum sp. MB</name>
    <dbReference type="NCBI Taxonomy" id="2138164"/>
    <lineage>
        <taxon>Bacteria</taxon>
        <taxon>Pseudomonadati</taxon>
        <taxon>Pseudomonadota</taxon>
        <taxon>Gammaproteobacteria</taxon>
        <taxon>Candidatus Kentrum</taxon>
    </lineage>
</organism>
<evidence type="ECO:0000313" key="2">
    <source>
        <dbReference type="EMBL" id="VFK30311.1"/>
    </source>
</evidence>
<accession>A0A450XLY2</accession>
<sequence>MTCVCRAKNPMLGGLLTRYANQKMKFPPHGDFFAQKLSLIFGVDLSSENWCR</sequence>